<evidence type="ECO:0000313" key="3">
    <source>
        <dbReference type="Proteomes" id="UP000784294"/>
    </source>
</evidence>
<keyword evidence="1" id="KW-0812">Transmembrane</keyword>
<reference evidence="2" key="1">
    <citation type="submission" date="2018-11" db="EMBL/GenBank/DDBJ databases">
        <authorList>
            <consortium name="Pathogen Informatics"/>
        </authorList>
    </citation>
    <scope>NUCLEOTIDE SEQUENCE</scope>
</reference>
<sequence>MPSTWTPWRRYYACFAIFATTLPFNFCLILLLCIGGGLESPRWLVSRRRLLDAHRVLSLGYRFNHFGRPPGPEAFDELWKLGEVTKSADEAAGRRHVVSTREMRNCSKSRQKASQNRFRRNGSNRGMSTSGCYYSPYFCVNTFI</sequence>
<dbReference type="EMBL" id="CAAALY010260508">
    <property type="protein sequence ID" value="VEL39223.1"/>
    <property type="molecule type" value="Genomic_DNA"/>
</dbReference>
<keyword evidence="1" id="KW-1133">Transmembrane helix</keyword>
<dbReference type="Proteomes" id="UP000784294">
    <property type="component" value="Unassembled WGS sequence"/>
</dbReference>
<keyword evidence="1" id="KW-0472">Membrane</keyword>
<proteinExistence type="predicted"/>
<feature type="transmembrane region" description="Helical" evidence="1">
    <location>
        <begin position="12"/>
        <end position="38"/>
    </location>
</feature>
<evidence type="ECO:0000256" key="1">
    <source>
        <dbReference type="SAM" id="Phobius"/>
    </source>
</evidence>
<name>A0A3S5BTJ1_9PLAT</name>
<evidence type="ECO:0000313" key="2">
    <source>
        <dbReference type="EMBL" id="VEL39223.1"/>
    </source>
</evidence>
<accession>A0A3S5BTJ1</accession>
<keyword evidence="3" id="KW-1185">Reference proteome</keyword>
<dbReference type="AlphaFoldDB" id="A0A3S5BTJ1"/>
<comment type="caution">
    <text evidence="2">The sequence shown here is derived from an EMBL/GenBank/DDBJ whole genome shotgun (WGS) entry which is preliminary data.</text>
</comment>
<organism evidence="2 3">
    <name type="scientific">Protopolystoma xenopodis</name>
    <dbReference type="NCBI Taxonomy" id="117903"/>
    <lineage>
        <taxon>Eukaryota</taxon>
        <taxon>Metazoa</taxon>
        <taxon>Spiralia</taxon>
        <taxon>Lophotrochozoa</taxon>
        <taxon>Platyhelminthes</taxon>
        <taxon>Monogenea</taxon>
        <taxon>Polyopisthocotylea</taxon>
        <taxon>Polystomatidea</taxon>
        <taxon>Polystomatidae</taxon>
        <taxon>Protopolystoma</taxon>
    </lineage>
</organism>
<protein>
    <submittedName>
        <fullName evidence="2">Uncharacterized protein</fullName>
    </submittedName>
</protein>
<gene>
    <name evidence="2" type="ORF">PXEA_LOCUS32663</name>
</gene>